<dbReference type="Proteomes" id="UP001168972">
    <property type="component" value="Unassembled WGS sequence"/>
</dbReference>
<gene>
    <name evidence="2" type="ORF">PV327_006018</name>
</gene>
<reference evidence="2" key="1">
    <citation type="journal article" date="2023" name="bioRxiv">
        <title>Scaffold-level genome assemblies of two parasitoid biocontrol wasps reveal the parthenogenesis mechanism and an associated novel virus.</title>
        <authorList>
            <person name="Inwood S."/>
            <person name="Skelly J."/>
            <person name="Guhlin J."/>
            <person name="Harrop T."/>
            <person name="Goldson S."/>
            <person name="Dearden P."/>
        </authorList>
    </citation>
    <scope>NUCLEOTIDE SEQUENCE</scope>
    <source>
        <strain evidence="2">Lincoln</strain>
        <tissue evidence="2">Whole body</tissue>
    </source>
</reference>
<reference evidence="2" key="2">
    <citation type="submission" date="2023-03" db="EMBL/GenBank/DDBJ databases">
        <authorList>
            <person name="Inwood S.N."/>
            <person name="Skelly J.G."/>
            <person name="Guhlin J."/>
            <person name="Harrop T.W.R."/>
            <person name="Goldson S.G."/>
            <person name="Dearden P.K."/>
        </authorList>
    </citation>
    <scope>NUCLEOTIDE SEQUENCE</scope>
    <source>
        <strain evidence="2">Lincoln</strain>
        <tissue evidence="2">Whole body</tissue>
    </source>
</reference>
<dbReference type="EMBL" id="JAQQBR010000003">
    <property type="protein sequence ID" value="KAK0180374.1"/>
    <property type="molecule type" value="Genomic_DNA"/>
</dbReference>
<comment type="caution">
    <text evidence="2">The sequence shown here is derived from an EMBL/GenBank/DDBJ whole genome shotgun (WGS) entry which is preliminary data.</text>
</comment>
<name>A0AA39G2L2_MICHY</name>
<evidence type="ECO:0000313" key="2">
    <source>
        <dbReference type="EMBL" id="KAK0180374.1"/>
    </source>
</evidence>
<protein>
    <submittedName>
        <fullName evidence="2">Uncharacterized protein</fullName>
    </submittedName>
</protein>
<evidence type="ECO:0000256" key="1">
    <source>
        <dbReference type="SAM" id="MobiDB-lite"/>
    </source>
</evidence>
<evidence type="ECO:0000313" key="3">
    <source>
        <dbReference type="Proteomes" id="UP001168972"/>
    </source>
</evidence>
<keyword evidence="3" id="KW-1185">Reference proteome</keyword>
<feature type="compositionally biased region" description="Gly residues" evidence="1">
    <location>
        <begin position="81"/>
        <end position="90"/>
    </location>
</feature>
<accession>A0AA39G2L2</accession>
<feature type="compositionally biased region" description="Low complexity" evidence="1">
    <location>
        <begin position="21"/>
        <end position="31"/>
    </location>
</feature>
<proteinExistence type="predicted"/>
<dbReference type="AlphaFoldDB" id="A0AA39G2L2"/>
<sequence>MKSEKREPGEIVKVGEWGLISRSGCRSGRSGPATIEATTRFSRGRKESVRTSSCDGGGGDDDDDGGGGGGSGDGGNDRGSGKGASGGAFT</sequence>
<feature type="region of interest" description="Disordered" evidence="1">
    <location>
        <begin position="21"/>
        <end position="90"/>
    </location>
</feature>
<organism evidence="2 3">
    <name type="scientific">Microctonus hyperodae</name>
    <name type="common">Parasitoid wasp</name>
    <dbReference type="NCBI Taxonomy" id="165561"/>
    <lineage>
        <taxon>Eukaryota</taxon>
        <taxon>Metazoa</taxon>
        <taxon>Ecdysozoa</taxon>
        <taxon>Arthropoda</taxon>
        <taxon>Hexapoda</taxon>
        <taxon>Insecta</taxon>
        <taxon>Pterygota</taxon>
        <taxon>Neoptera</taxon>
        <taxon>Endopterygota</taxon>
        <taxon>Hymenoptera</taxon>
        <taxon>Apocrita</taxon>
        <taxon>Ichneumonoidea</taxon>
        <taxon>Braconidae</taxon>
        <taxon>Euphorinae</taxon>
        <taxon>Microctonus</taxon>
    </lineage>
</organism>